<evidence type="ECO:0000313" key="10">
    <source>
        <dbReference type="Proteomes" id="UP000807159"/>
    </source>
</evidence>
<evidence type="ECO:0000259" key="8">
    <source>
        <dbReference type="Pfam" id="PF12717"/>
    </source>
</evidence>
<feature type="domain" description="Condensin complex subunit 1 C-terminal" evidence="8">
    <location>
        <begin position="929"/>
        <end position="1103"/>
    </location>
</feature>
<dbReference type="InterPro" id="IPR026971">
    <property type="entry name" value="CND1/NCAPD3"/>
</dbReference>
<dbReference type="Gene3D" id="1.25.10.10">
    <property type="entry name" value="Leucine-rich Repeat Variant"/>
    <property type="match status" value="1"/>
</dbReference>
<evidence type="ECO:0000256" key="4">
    <source>
        <dbReference type="ARBA" id="ARBA00023067"/>
    </source>
</evidence>
<dbReference type="GO" id="GO:0005634">
    <property type="term" value="C:nucleus"/>
    <property type="evidence" value="ECO:0007669"/>
    <property type="project" value="UniProtKB-SubCell"/>
</dbReference>
<evidence type="ECO:0000256" key="2">
    <source>
        <dbReference type="ARBA" id="ARBA00022618"/>
    </source>
</evidence>
<accession>A0A8T2XPP6</accession>
<dbReference type="InterPro" id="IPR016024">
    <property type="entry name" value="ARM-type_fold"/>
</dbReference>
<dbReference type="InterPro" id="IPR011989">
    <property type="entry name" value="ARM-like"/>
</dbReference>
<evidence type="ECO:0000256" key="6">
    <source>
        <dbReference type="ARBA" id="ARBA00023306"/>
    </source>
</evidence>
<dbReference type="EMBL" id="JACEGQ020000010">
    <property type="protein sequence ID" value="KAH8495056.1"/>
    <property type="molecule type" value="Genomic_DNA"/>
</dbReference>
<keyword evidence="5" id="KW-0539">Nucleus</keyword>
<feature type="region of interest" description="Disordered" evidence="7">
    <location>
        <begin position="1255"/>
        <end position="1280"/>
    </location>
</feature>
<protein>
    <recommendedName>
        <fullName evidence="8">Condensin complex subunit 1 C-terminal domain-containing protein</fullName>
    </recommendedName>
</protein>
<feature type="region of interest" description="Disordered" evidence="7">
    <location>
        <begin position="128"/>
        <end position="171"/>
    </location>
</feature>
<keyword evidence="3" id="KW-0498">Mitosis</keyword>
<dbReference type="PANTHER" id="PTHR14222:SF1">
    <property type="entry name" value="CONDENSIN-2 COMPLEX SUBUNIT D3"/>
    <property type="match status" value="1"/>
</dbReference>
<keyword evidence="4" id="KW-0226">DNA condensation</keyword>
<feature type="compositionally biased region" description="Gly residues" evidence="7">
    <location>
        <begin position="154"/>
        <end position="171"/>
    </location>
</feature>
<evidence type="ECO:0000256" key="1">
    <source>
        <dbReference type="ARBA" id="ARBA00004123"/>
    </source>
</evidence>
<sequence>MEEEEDPTVCALITDLEETLNTQNQSQSLPFTLSTLQNLQSLLDSNDPQILSQLLSSLSSKSFSLSSLLPSLTSAMDSAPTHLSLLSSKIYLSLILFPNSPVFTLFNPISFLALLRSLRRAVKSPRCCPQEGNSSGVAKKRKGRKRGGIVACNNGGGDGDGGESEGGGEGGGEGEGFFDVRVFLCVIERLVFVLDLIHLNRFPDSLKSLVQTIVEILVLATSREMGGGFERLAGLCSKILCQVLKSEHGEEGETAAEVLKALAPLILMGKSQARSFALGFVKGLMVGAGKTSDGVKKGVVNLPRYLAQKAPEKAEPRGFAVEAIIEIVRVMDVEHQVGFAEYVVKMTQGKASLRLLGVDLILNLMMLLKDPFIGVGLDCKVKDSWGFKCVEALIQRCSDSSSGIRARALSNFAQLVGFLSSDDKNHDVLKEVTGFGEVEVEVGVNDILRKRCMDEKANVRKAALVLVTKLSAILGGNFDGVVLKTMGMACSDPLVSIRKAAISALSEAFRTFSDESVIIEWLHSVPRLITDNESSIQEECENLFMELVLDRLSRAGPEGTIPNQTTFSDSNVKAKDIEREIGLLFPGILVLLKEICNGEVTPWVKKICTSLGKKKRLRPKIAIALQNIIKTSESYWVSNSMPIEKWTAPPGAWFLLSEVSAYLSKAVDWEFLHHHWQLLDKYRAVGEFKSPCPKEFMHEDEDGIESSSVEWVSDRVFLLQTISNVSVELPPEPAAELAHNLLIRIEEFSMHSTEVNAHVKALRTLCKRKALDADEAESLVIKWVQQLLSKASRILEKYITGDSETNKGDAFFTPPRSATRKGKRAAALSRLLSEAVTAVYSIGFLVIICPSADTSTIIPLLHTIITSGNSDPKLSKLPGPQVSLKQTAPSLYIQAWLTMGKICLADEELAKRYIPLFVQELEKSDSAALRNNLVVMMADFCIRYTALVDCYISKITKCLRDPCELVRRQTFILLSRLLQRDYVKWRGVLFLRFLLSLVDESETIRQLADFLFGNILKVKAPLLAYNSFVEAIFVLNDCDAHNGHCGSKSSQTESHLFSIRGNDENSRSKRMHIYVSLLKQMAPEHLLATFAKLCAEILAAASDGMLKLEDVRGQSVLQDAFQILACKEIRIPSGRGSQTDAGDVEEESGDGVSAAAAKRGAITQAVKKGLIQNTIPIFIELKRLLESKNSPLTGSLMECLRIILKDYKNEIDEILIADKQLQKELIYDMQKYETSKAKSAAAVVVASMQNHSSFLSPGASKTAGGTKAQDNLHGNPQSDSRVASAMANAVAEARVRSVLREVNRGIATPPLSSISRPKLKPNQDGTGARTDRPPHVLESLRRRQSFYSDDEN</sequence>
<dbReference type="Pfam" id="PF12717">
    <property type="entry name" value="Cnd1"/>
    <property type="match status" value="1"/>
</dbReference>
<feature type="region of interest" description="Disordered" evidence="7">
    <location>
        <begin position="1308"/>
        <end position="1352"/>
    </location>
</feature>
<comment type="caution">
    <text evidence="9">The sequence shown here is derived from an EMBL/GenBank/DDBJ whole genome shotgun (WGS) entry which is preliminary data.</text>
</comment>
<dbReference type="PANTHER" id="PTHR14222">
    <property type="entry name" value="CONDENSIN"/>
    <property type="match status" value="1"/>
</dbReference>
<dbReference type="InterPro" id="IPR032682">
    <property type="entry name" value="Cnd1_C"/>
</dbReference>
<organism evidence="9 10">
    <name type="scientific">Populus deltoides</name>
    <name type="common">Eastern poplar</name>
    <name type="synonym">Eastern cottonwood</name>
    <dbReference type="NCBI Taxonomy" id="3696"/>
    <lineage>
        <taxon>Eukaryota</taxon>
        <taxon>Viridiplantae</taxon>
        <taxon>Streptophyta</taxon>
        <taxon>Embryophyta</taxon>
        <taxon>Tracheophyta</taxon>
        <taxon>Spermatophyta</taxon>
        <taxon>Magnoliopsida</taxon>
        <taxon>eudicotyledons</taxon>
        <taxon>Gunneridae</taxon>
        <taxon>Pentapetalae</taxon>
        <taxon>rosids</taxon>
        <taxon>fabids</taxon>
        <taxon>Malpighiales</taxon>
        <taxon>Salicaceae</taxon>
        <taxon>Saliceae</taxon>
        <taxon>Populus</taxon>
    </lineage>
</organism>
<feature type="compositionally biased region" description="Polar residues" evidence="7">
    <location>
        <begin position="1268"/>
        <end position="1280"/>
    </location>
</feature>
<dbReference type="GO" id="GO:0007076">
    <property type="term" value="P:mitotic chromosome condensation"/>
    <property type="evidence" value="ECO:0007669"/>
    <property type="project" value="InterPro"/>
</dbReference>
<proteinExistence type="predicted"/>
<dbReference type="GO" id="GO:0051301">
    <property type="term" value="P:cell division"/>
    <property type="evidence" value="ECO:0007669"/>
    <property type="project" value="UniProtKB-KW"/>
</dbReference>
<evidence type="ECO:0000256" key="7">
    <source>
        <dbReference type="SAM" id="MobiDB-lite"/>
    </source>
</evidence>
<dbReference type="GO" id="GO:0010032">
    <property type="term" value="P:meiotic chromosome condensation"/>
    <property type="evidence" value="ECO:0007669"/>
    <property type="project" value="TreeGrafter"/>
</dbReference>
<feature type="compositionally biased region" description="Basic and acidic residues" evidence="7">
    <location>
        <begin position="1329"/>
        <end position="1341"/>
    </location>
</feature>
<dbReference type="GO" id="GO:0042393">
    <property type="term" value="F:histone binding"/>
    <property type="evidence" value="ECO:0007669"/>
    <property type="project" value="TreeGrafter"/>
</dbReference>
<dbReference type="GO" id="GO:0000796">
    <property type="term" value="C:condensin complex"/>
    <property type="evidence" value="ECO:0007669"/>
    <property type="project" value="TreeGrafter"/>
</dbReference>
<keyword evidence="2" id="KW-0132">Cell division</keyword>
<name>A0A8T2XPP6_POPDE</name>
<reference evidence="9" key="1">
    <citation type="journal article" date="2021" name="J. Hered.">
        <title>Genome Assembly of Salicaceae Populus deltoides (Eastern Cottonwood) I-69 Based on Nanopore Sequencing and Hi-C Technologies.</title>
        <authorList>
            <person name="Bai S."/>
            <person name="Wu H."/>
            <person name="Zhang J."/>
            <person name="Pan Z."/>
            <person name="Zhao W."/>
            <person name="Li Z."/>
            <person name="Tong C."/>
        </authorList>
    </citation>
    <scope>NUCLEOTIDE SEQUENCE</scope>
    <source>
        <tissue evidence="9">Leaf</tissue>
    </source>
</reference>
<comment type="subcellular location">
    <subcellularLocation>
        <location evidence="1">Nucleus</location>
    </subcellularLocation>
</comment>
<keyword evidence="6" id="KW-0131">Cell cycle</keyword>
<keyword evidence="10" id="KW-1185">Reference proteome</keyword>
<dbReference type="GO" id="GO:0000779">
    <property type="term" value="C:condensed chromosome, centromeric region"/>
    <property type="evidence" value="ECO:0007669"/>
    <property type="project" value="TreeGrafter"/>
</dbReference>
<gene>
    <name evidence="9" type="ORF">H0E87_018294</name>
</gene>
<feature type="compositionally biased region" description="Basic residues" evidence="7">
    <location>
        <begin position="138"/>
        <end position="147"/>
    </location>
</feature>
<dbReference type="SUPFAM" id="SSF48371">
    <property type="entry name" value="ARM repeat"/>
    <property type="match status" value="1"/>
</dbReference>
<evidence type="ECO:0000256" key="3">
    <source>
        <dbReference type="ARBA" id="ARBA00022776"/>
    </source>
</evidence>
<evidence type="ECO:0000256" key="5">
    <source>
        <dbReference type="ARBA" id="ARBA00023242"/>
    </source>
</evidence>
<evidence type="ECO:0000313" key="9">
    <source>
        <dbReference type="EMBL" id="KAH8495056.1"/>
    </source>
</evidence>
<dbReference type="Proteomes" id="UP000807159">
    <property type="component" value="Chromosome 10"/>
</dbReference>